<dbReference type="PANTHER" id="PTHR30290:SF79">
    <property type="entry name" value="DIPEPTIDE-BINDING PROTEIN DPPE"/>
    <property type="match status" value="1"/>
</dbReference>
<dbReference type="InterPro" id="IPR030678">
    <property type="entry name" value="Peptide/Ni-bd"/>
</dbReference>
<dbReference type="STRING" id="1300222.I532_20861"/>
<feature type="domain" description="Solute-binding protein family 5" evidence="8">
    <location>
        <begin position="92"/>
        <end position="466"/>
    </location>
</feature>
<sequence>MKALQKMSLCFVMLSSLAFAGCGGQASQPAEQKPAETPAAQEQAAAPQEMRINLNTGEPNTIDPGLAEDIPSMSITRAAFDGLLRLDVDGKIKESVAEKYEVSPDGLTYTFHLRDSKWSNGDPVTAHDFEYAWKRVLNPETASGYAYQMYYLKNGEAYNAKKAKAEDVGVKAADEKTLVVTLENPAPFFPQLVASVTYFPVNKKVVEGNKDWAAKPETYIGNGPFVLKKWEHKSLIELEKNENYWDKDRVKLSKLTVNMIEDANTELAMFEKGELDWAGSPLGDLPLDALDSLKDSGKMQSQATAGTYWYIFNTTKPPFNNKHIRQAFAYAVNRQEIADSVVPYKSTPALGILPPTMAFKPEGYFKDNDVEKAKELLAQGMKELGISELPELTLAYNTTEVNQRIATVIQDQWRKAFGIEVKLVNKENKVHREQMKAGNFDIGRASWIGDFNDPINFLEVFKGGLNTSKWEHKEFLDMLAKSATEGDEAKRNVSLKRADAIVMDEMPALPIYYFTYTWVKQDSVKDVVIDALGFIDFKYASNEKK</sequence>
<dbReference type="FunFam" id="3.90.76.10:FF:000001">
    <property type="entry name" value="Oligopeptide ABC transporter substrate-binding protein"/>
    <property type="match status" value="1"/>
</dbReference>
<dbReference type="CDD" id="cd08504">
    <property type="entry name" value="PBP2_OppA"/>
    <property type="match status" value="1"/>
</dbReference>
<organism evidence="9 10">
    <name type="scientific">Brevibacillus borstelensis AK1</name>
    <dbReference type="NCBI Taxonomy" id="1300222"/>
    <lineage>
        <taxon>Bacteria</taxon>
        <taxon>Bacillati</taxon>
        <taxon>Bacillota</taxon>
        <taxon>Bacilli</taxon>
        <taxon>Bacillales</taxon>
        <taxon>Paenibacillaceae</taxon>
        <taxon>Brevibacillus</taxon>
    </lineage>
</organism>
<evidence type="ECO:0000256" key="1">
    <source>
        <dbReference type="ARBA" id="ARBA00004196"/>
    </source>
</evidence>
<reference evidence="9 10" key="1">
    <citation type="submission" date="2013-03" db="EMBL/GenBank/DDBJ databases">
        <title>Assembly of a new bacterial strain Brevibacillus borstelensis AK1.</title>
        <authorList>
            <person name="Rajan I."/>
            <person name="PoliReddy D."/>
            <person name="Sugumar T."/>
            <person name="Rathinam K."/>
            <person name="Alqarawi S."/>
            <person name="Khalil A.B."/>
            <person name="Sivakumar N."/>
        </authorList>
    </citation>
    <scope>NUCLEOTIDE SEQUENCE [LARGE SCALE GENOMIC DNA]</scope>
    <source>
        <strain evidence="9 10">AK1</strain>
    </source>
</reference>
<gene>
    <name evidence="9" type="ORF">I532_20861</name>
</gene>
<dbReference type="InterPro" id="IPR000914">
    <property type="entry name" value="SBP_5_dom"/>
</dbReference>
<dbReference type="PIRSF" id="PIRSF002741">
    <property type="entry name" value="MppA"/>
    <property type="match status" value="1"/>
</dbReference>
<dbReference type="InterPro" id="IPR039424">
    <property type="entry name" value="SBP_5"/>
</dbReference>
<evidence type="ECO:0000256" key="7">
    <source>
        <dbReference type="SAM" id="SignalP"/>
    </source>
</evidence>
<feature type="chain" id="PRO_5038900225" evidence="7">
    <location>
        <begin position="21"/>
        <end position="545"/>
    </location>
</feature>
<keyword evidence="10" id="KW-1185">Reference proteome</keyword>
<evidence type="ECO:0000256" key="6">
    <source>
        <dbReference type="SAM" id="MobiDB-lite"/>
    </source>
</evidence>
<name>M8DBL4_9BACL</name>
<dbReference type="PANTHER" id="PTHR30290">
    <property type="entry name" value="PERIPLASMIC BINDING COMPONENT OF ABC TRANSPORTER"/>
    <property type="match status" value="1"/>
</dbReference>
<accession>M8DBL4</accession>
<evidence type="ECO:0000256" key="3">
    <source>
        <dbReference type="ARBA" id="ARBA00022448"/>
    </source>
</evidence>
<keyword evidence="3" id="KW-0813">Transport</keyword>
<evidence type="ECO:0000256" key="2">
    <source>
        <dbReference type="ARBA" id="ARBA00005695"/>
    </source>
</evidence>
<evidence type="ECO:0000256" key="5">
    <source>
        <dbReference type="ARBA" id="ARBA00022856"/>
    </source>
</evidence>
<dbReference type="EMBL" id="APBN01000012">
    <property type="protein sequence ID" value="EMT50803.1"/>
    <property type="molecule type" value="Genomic_DNA"/>
</dbReference>
<dbReference type="AlphaFoldDB" id="M8DBL4"/>
<dbReference type="GO" id="GO:0043190">
    <property type="term" value="C:ATP-binding cassette (ABC) transporter complex"/>
    <property type="evidence" value="ECO:0007669"/>
    <property type="project" value="InterPro"/>
</dbReference>
<dbReference type="GO" id="GO:0030313">
    <property type="term" value="C:cell envelope"/>
    <property type="evidence" value="ECO:0007669"/>
    <property type="project" value="UniProtKB-SubCell"/>
</dbReference>
<dbReference type="OrthoDB" id="9801912at2"/>
<dbReference type="GeneID" id="89500662"/>
<dbReference type="PROSITE" id="PS51257">
    <property type="entry name" value="PROKAR_LIPOPROTEIN"/>
    <property type="match status" value="1"/>
</dbReference>
<evidence type="ECO:0000313" key="9">
    <source>
        <dbReference type="EMBL" id="EMT50803.1"/>
    </source>
</evidence>
<feature type="region of interest" description="Disordered" evidence="6">
    <location>
        <begin position="25"/>
        <end position="46"/>
    </location>
</feature>
<evidence type="ECO:0000313" key="10">
    <source>
        <dbReference type="Proteomes" id="UP000012081"/>
    </source>
</evidence>
<feature type="signal peptide" evidence="7">
    <location>
        <begin position="1"/>
        <end position="20"/>
    </location>
</feature>
<dbReference type="GO" id="GO:0042597">
    <property type="term" value="C:periplasmic space"/>
    <property type="evidence" value="ECO:0007669"/>
    <property type="project" value="UniProtKB-ARBA"/>
</dbReference>
<proteinExistence type="inferred from homology"/>
<dbReference type="Pfam" id="PF00496">
    <property type="entry name" value="SBP_bac_5"/>
    <property type="match status" value="1"/>
</dbReference>
<evidence type="ECO:0000256" key="4">
    <source>
        <dbReference type="ARBA" id="ARBA00022729"/>
    </source>
</evidence>
<comment type="caution">
    <text evidence="9">The sequence shown here is derived from an EMBL/GenBank/DDBJ whole genome shotgun (WGS) entry which is preliminary data.</text>
</comment>
<dbReference type="Gene3D" id="3.90.76.10">
    <property type="entry name" value="Dipeptide-binding Protein, Domain 1"/>
    <property type="match status" value="1"/>
</dbReference>
<dbReference type="RefSeq" id="WP_003390770.1">
    <property type="nucleotide sequence ID" value="NZ_APBN01000012.1"/>
</dbReference>
<dbReference type="Gene3D" id="3.40.190.10">
    <property type="entry name" value="Periplasmic binding protein-like II"/>
    <property type="match status" value="1"/>
</dbReference>
<keyword evidence="4 7" id="KW-0732">Signal</keyword>
<comment type="subcellular location">
    <subcellularLocation>
        <location evidence="1">Cell envelope</location>
    </subcellularLocation>
</comment>
<keyword evidence="5" id="KW-0571">Peptide transport</keyword>
<dbReference type="SUPFAM" id="SSF53850">
    <property type="entry name" value="Periplasmic binding protein-like II"/>
    <property type="match status" value="1"/>
</dbReference>
<dbReference type="Gene3D" id="3.10.105.10">
    <property type="entry name" value="Dipeptide-binding Protein, Domain 3"/>
    <property type="match status" value="1"/>
</dbReference>
<protein>
    <submittedName>
        <fullName evidence="9">Oligopeptide ABC transporter substrate-binding protein</fullName>
    </submittedName>
</protein>
<feature type="compositionally biased region" description="Low complexity" evidence="6">
    <location>
        <begin position="28"/>
        <end position="46"/>
    </location>
</feature>
<evidence type="ECO:0000259" key="8">
    <source>
        <dbReference type="Pfam" id="PF00496"/>
    </source>
</evidence>
<keyword evidence="5" id="KW-0653">Protein transport</keyword>
<dbReference type="Proteomes" id="UP000012081">
    <property type="component" value="Unassembled WGS sequence"/>
</dbReference>
<dbReference type="GO" id="GO:1904680">
    <property type="term" value="F:peptide transmembrane transporter activity"/>
    <property type="evidence" value="ECO:0007669"/>
    <property type="project" value="TreeGrafter"/>
</dbReference>
<dbReference type="PATRIC" id="fig|1300222.3.peg.4388"/>
<comment type="similarity">
    <text evidence="2">Belongs to the bacterial solute-binding protein 5 family.</text>
</comment>
<dbReference type="GO" id="GO:0015833">
    <property type="term" value="P:peptide transport"/>
    <property type="evidence" value="ECO:0007669"/>
    <property type="project" value="UniProtKB-KW"/>
</dbReference>